<dbReference type="PROSITE" id="PS51257">
    <property type="entry name" value="PROKAR_LIPOPROTEIN"/>
    <property type="match status" value="1"/>
</dbReference>
<comment type="caution">
    <text evidence="16">The sequence shown here is derived from an EMBL/GenBank/DDBJ whole genome shotgun (WGS) entry which is preliminary data.</text>
</comment>
<dbReference type="SMART" id="SM00642">
    <property type="entry name" value="Aamy"/>
    <property type="match status" value="1"/>
</dbReference>
<protein>
    <recommendedName>
        <fullName evidence="4">alpha-amylase</fullName>
        <ecNumber evidence="4">3.2.1.1</ecNumber>
    </recommendedName>
</protein>
<dbReference type="FunFam" id="3.20.20.80:FF:000120">
    <property type="entry name" value="Alpha-amylase A"/>
    <property type="match status" value="1"/>
</dbReference>
<dbReference type="GO" id="GO:0000272">
    <property type="term" value="P:polysaccharide catabolic process"/>
    <property type="evidence" value="ECO:0007669"/>
    <property type="project" value="UniProtKB-KW"/>
</dbReference>
<dbReference type="Pfam" id="PF00686">
    <property type="entry name" value="CBM_20"/>
    <property type="match status" value="1"/>
</dbReference>
<feature type="chain" id="PRO_5040227691" description="alpha-amylase" evidence="14">
    <location>
        <begin position="17"/>
        <end position="634"/>
    </location>
</feature>
<organism evidence="16 17">
    <name type="scientific">Cercospora kikuchii</name>
    <dbReference type="NCBI Taxonomy" id="84275"/>
    <lineage>
        <taxon>Eukaryota</taxon>
        <taxon>Fungi</taxon>
        <taxon>Dikarya</taxon>
        <taxon>Ascomycota</taxon>
        <taxon>Pezizomycotina</taxon>
        <taxon>Dothideomycetes</taxon>
        <taxon>Dothideomycetidae</taxon>
        <taxon>Mycosphaerellales</taxon>
        <taxon>Mycosphaerellaceae</taxon>
        <taxon>Cercospora</taxon>
    </lineage>
</organism>
<comment type="similarity">
    <text evidence="3">Belongs to the glycosyl hydrolase 13 family.</text>
</comment>
<evidence type="ECO:0000256" key="10">
    <source>
        <dbReference type="ARBA" id="ARBA00023180"/>
    </source>
</evidence>
<dbReference type="CDD" id="cd11319">
    <property type="entry name" value="AmyAc_euk_AmyA"/>
    <property type="match status" value="1"/>
</dbReference>
<evidence type="ECO:0000256" key="5">
    <source>
        <dbReference type="ARBA" id="ARBA00022723"/>
    </source>
</evidence>
<keyword evidence="11" id="KW-0119">Carbohydrate metabolism</keyword>
<evidence type="ECO:0000256" key="1">
    <source>
        <dbReference type="ARBA" id="ARBA00000548"/>
    </source>
</evidence>
<dbReference type="Pfam" id="PF09260">
    <property type="entry name" value="A_amylase_dom_C"/>
    <property type="match status" value="1"/>
</dbReference>
<evidence type="ECO:0000313" key="17">
    <source>
        <dbReference type="Proteomes" id="UP000825890"/>
    </source>
</evidence>
<keyword evidence="5" id="KW-0479">Metal-binding</keyword>
<dbReference type="FunFam" id="2.60.40.10:FF:000552">
    <property type="entry name" value="Related to glucoamylase"/>
    <property type="match status" value="1"/>
</dbReference>
<dbReference type="GO" id="GO:0004556">
    <property type="term" value="F:alpha-amylase activity"/>
    <property type="evidence" value="ECO:0007669"/>
    <property type="project" value="UniProtKB-EC"/>
</dbReference>
<accession>A0A9P3FFP9</accession>
<keyword evidence="8" id="KW-0106">Calcium</keyword>
<evidence type="ECO:0000256" key="6">
    <source>
        <dbReference type="ARBA" id="ARBA00022729"/>
    </source>
</evidence>
<keyword evidence="12" id="KW-0326">Glycosidase</keyword>
<evidence type="ECO:0000256" key="12">
    <source>
        <dbReference type="ARBA" id="ARBA00023295"/>
    </source>
</evidence>
<evidence type="ECO:0000256" key="9">
    <source>
        <dbReference type="ARBA" id="ARBA00023157"/>
    </source>
</evidence>
<dbReference type="SUPFAM" id="SSF51011">
    <property type="entry name" value="Glycosyl hydrolase domain"/>
    <property type="match status" value="1"/>
</dbReference>
<proteinExistence type="inferred from homology"/>
<dbReference type="InterPro" id="IPR017853">
    <property type="entry name" value="GH"/>
</dbReference>
<evidence type="ECO:0000256" key="13">
    <source>
        <dbReference type="ARBA" id="ARBA00023326"/>
    </source>
</evidence>
<dbReference type="OrthoDB" id="204980at2759"/>
<reference evidence="16 17" key="1">
    <citation type="submission" date="2021-01" db="EMBL/GenBank/DDBJ databases">
        <title>Cercospora kikuchii MAFF 305040 whole genome shotgun sequence.</title>
        <authorList>
            <person name="Kashiwa T."/>
            <person name="Suzuki T."/>
        </authorList>
    </citation>
    <scope>NUCLEOTIDE SEQUENCE [LARGE SCALE GENOMIC DNA]</scope>
    <source>
        <strain evidence="16 17">MAFF 305040</strain>
    </source>
</reference>
<dbReference type="InterPro" id="IPR013780">
    <property type="entry name" value="Glyco_hydro_b"/>
</dbReference>
<keyword evidence="13" id="KW-0624">Polysaccharide degradation</keyword>
<dbReference type="Gene3D" id="2.60.40.1180">
    <property type="entry name" value="Golgi alpha-mannosidase II"/>
    <property type="match status" value="1"/>
</dbReference>
<dbReference type="InterPro" id="IPR034836">
    <property type="entry name" value="CBM20_glucoamylase"/>
</dbReference>
<dbReference type="SUPFAM" id="SSF49452">
    <property type="entry name" value="Starch-binding domain-like"/>
    <property type="match status" value="1"/>
</dbReference>
<dbReference type="Gene3D" id="2.60.40.10">
    <property type="entry name" value="Immunoglobulins"/>
    <property type="match status" value="1"/>
</dbReference>
<evidence type="ECO:0000256" key="7">
    <source>
        <dbReference type="ARBA" id="ARBA00022801"/>
    </source>
</evidence>
<gene>
    <name evidence="16" type="ORF">CKM354_000559200</name>
</gene>
<evidence type="ECO:0000256" key="8">
    <source>
        <dbReference type="ARBA" id="ARBA00022837"/>
    </source>
</evidence>
<dbReference type="SMART" id="SM01065">
    <property type="entry name" value="CBM_2"/>
    <property type="match status" value="1"/>
</dbReference>
<feature type="domain" description="CBM20" evidence="15">
    <location>
        <begin position="525"/>
        <end position="634"/>
    </location>
</feature>
<keyword evidence="6 14" id="KW-0732">Signal</keyword>
<keyword evidence="10" id="KW-0325">Glycoprotein</keyword>
<feature type="signal peptide" evidence="14">
    <location>
        <begin position="1"/>
        <end position="16"/>
    </location>
</feature>
<dbReference type="CDD" id="cd05811">
    <property type="entry name" value="CBM20_glucoamylase"/>
    <property type="match status" value="1"/>
</dbReference>
<dbReference type="PROSITE" id="PS51166">
    <property type="entry name" value="CBM20"/>
    <property type="match status" value="1"/>
</dbReference>
<evidence type="ECO:0000256" key="2">
    <source>
        <dbReference type="ARBA" id="ARBA00001913"/>
    </source>
</evidence>
<name>A0A9P3FFP9_9PEZI</name>
<dbReference type="EMBL" id="BOLY01000003">
    <property type="protein sequence ID" value="GIZ42317.1"/>
    <property type="molecule type" value="Genomic_DNA"/>
</dbReference>
<dbReference type="GO" id="GO:0005509">
    <property type="term" value="F:calcium ion binding"/>
    <property type="evidence" value="ECO:0007669"/>
    <property type="project" value="InterPro"/>
</dbReference>
<evidence type="ECO:0000256" key="14">
    <source>
        <dbReference type="SAM" id="SignalP"/>
    </source>
</evidence>
<dbReference type="GO" id="GO:2001070">
    <property type="term" value="F:starch binding"/>
    <property type="evidence" value="ECO:0007669"/>
    <property type="project" value="InterPro"/>
</dbReference>
<sequence length="634" mass="69518">MRSLQSLLLLAGVACSLTPEQWRSQSIYQVLTDRFALTNGSTTQPCGWGNYCGGTWQGIVNKLDYIKGMGFTAVWISPVVENIPNSRYGQPYHGYWAQNIYALNTNYGTQDDLKALSAALHARGMYLMVDVVANHMASSESPSAVKYDHLYPFNDAKYYHPYCPLDYSNKTSVEKCWMGDTVVPLPDLRTEDAAVQQRFQSWITQLVSNYSIDGLRLDSAMQTDQQFWPGFVSASGVYAIGEVLDGNPNTLCKWQNYMPGALNYPVYYWLIRAFSSNTATMNELANNIQWLNATCQDTTLLGNFIENHDQARFPSITKDIGLTKNVIAFTVLNDGIPVVYQGQEQGFSGATDPYNREPLWTSLYSTKSTLYTFYSALNGARRLAINKDNTYASSKSTVWYSDSQTIVTRKGASNAYLISLFTNRGAGNNGNIVLPAAKTGIQPSTKFTDLLSCEVFSADTSGNLAISITNGLPRALYITSALTGSDTCAYTNTPPVSTPNPVRVPTATTASRIISSTTRPHSSSCPVASTVSVTFNQKVTTKWLESISVVGSIPQLGNWNPPQAFNLSAAGYTSASPIWSGTIKLPAGTSFEYKFIKYNSTSNAALTWEADPDRKYTVPRSCATSVVVPGSWQG</sequence>
<dbReference type="GeneID" id="68291167"/>
<dbReference type="EC" id="3.2.1.1" evidence="4"/>
<evidence type="ECO:0000256" key="3">
    <source>
        <dbReference type="ARBA" id="ARBA00008061"/>
    </source>
</evidence>
<dbReference type="RefSeq" id="XP_044656804.1">
    <property type="nucleotide sequence ID" value="XM_044800869.1"/>
</dbReference>
<dbReference type="InterPro" id="IPR013783">
    <property type="entry name" value="Ig-like_fold"/>
</dbReference>
<comment type="cofactor">
    <cofactor evidence="2">
        <name>Ca(2+)</name>
        <dbReference type="ChEBI" id="CHEBI:29108"/>
    </cofactor>
</comment>
<dbReference type="InterPro" id="IPR015340">
    <property type="entry name" value="A_amylase_C_dom"/>
</dbReference>
<dbReference type="PANTHER" id="PTHR10357">
    <property type="entry name" value="ALPHA-AMYLASE FAMILY MEMBER"/>
    <property type="match status" value="1"/>
</dbReference>
<dbReference type="Gene3D" id="3.20.20.80">
    <property type="entry name" value="Glycosidases"/>
    <property type="match status" value="1"/>
</dbReference>
<evidence type="ECO:0000313" key="16">
    <source>
        <dbReference type="EMBL" id="GIZ42317.1"/>
    </source>
</evidence>
<keyword evidence="7" id="KW-0378">Hydrolase</keyword>
<dbReference type="Proteomes" id="UP000825890">
    <property type="component" value="Unassembled WGS sequence"/>
</dbReference>
<keyword evidence="17" id="KW-1185">Reference proteome</keyword>
<keyword evidence="9" id="KW-1015">Disulfide bond</keyword>
<dbReference type="InterPro" id="IPR013784">
    <property type="entry name" value="Carb-bd-like_fold"/>
</dbReference>
<comment type="catalytic activity">
    <reaction evidence="1">
        <text>Endohydrolysis of (1-&gt;4)-alpha-D-glucosidic linkages in polysaccharides containing three or more (1-&gt;4)-alpha-linked D-glucose units.</text>
        <dbReference type="EC" id="3.2.1.1"/>
    </reaction>
</comment>
<dbReference type="AlphaFoldDB" id="A0A9P3FFP9"/>
<dbReference type="InterPro" id="IPR006047">
    <property type="entry name" value="GH13_cat_dom"/>
</dbReference>
<dbReference type="PANTHER" id="PTHR10357:SF215">
    <property type="entry name" value="ALPHA-AMYLASE 1"/>
    <property type="match status" value="1"/>
</dbReference>
<dbReference type="Pfam" id="PF00128">
    <property type="entry name" value="Alpha-amylase"/>
    <property type="match status" value="1"/>
</dbReference>
<dbReference type="SUPFAM" id="SSF51445">
    <property type="entry name" value="(Trans)glycosidases"/>
    <property type="match status" value="1"/>
</dbReference>
<evidence type="ECO:0000256" key="11">
    <source>
        <dbReference type="ARBA" id="ARBA00023277"/>
    </source>
</evidence>
<evidence type="ECO:0000259" key="15">
    <source>
        <dbReference type="PROSITE" id="PS51166"/>
    </source>
</evidence>
<evidence type="ECO:0000256" key="4">
    <source>
        <dbReference type="ARBA" id="ARBA00012595"/>
    </source>
</evidence>
<dbReference type="InterPro" id="IPR002044">
    <property type="entry name" value="CBM20"/>
</dbReference>